<gene>
    <name evidence="1" type="ORF">FJV41_50835</name>
</gene>
<comment type="caution">
    <text evidence="1">The sequence shown here is derived from an EMBL/GenBank/DDBJ whole genome shotgun (WGS) entry which is preliminary data.</text>
</comment>
<dbReference type="AlphaFoldDB" id="A0A540WGY7"/>
<reference evidence="1 2" key="1">
    <citation type="submission" date="2019-06" db="EMBL/GenBank/DDBJ databases">
        <authorList>
            <person name="Livingstone P."/>
            <person name="Whitworth D."/>
        </authorList>
    </citation>
    <scope>NUCLEOTIDE SEQUENCE [LARGE SCALE GENOMIC DNA]</scope>
    <source>
        <strain evidence="1 2">AM401</strain>
    </source>
</reference>
<name>A0A540WGY7_9BACT</name>
<keyword evidence="2" id="KW-1185">Reference proteome</keyword>
<proteinExistence type="predicted"/>
<dbReference type="Proteomes" id="UP000315369">
    <property type="component" value="Unassembled WGS sequence"/>
</dbReference>
<sequence>AEAQAIGANAREATTDLGALRADVESNLRKVESLVNEIQRKWPFARDTRIQLP</sequence>
<accession>A0A540WGY7</accession>
<evidence type="ECO:0000313" key="2">
    <source>
        <dbReference type="Proteomes" id="UP000315369"/>
    </source>
</evidence>
<evidence type="ECO:0000313" key="1">
    <source>
        <dbReference type="EMBL" id="TQF08270.1"/>
    </source>
</evidence>
<organism evidence="1 2">
    <name type="scientific">Myxococcus llanfairpwllgwyngyllgogerychwyrndrobwllllantysiliogogogochensis</name>
    <dbReference type="NCBI Taxonomy" id="2590453"/>
    <lineage>
        <taxon>Bacteria</taxon>
        <taxon>Pseudomonadati</taxon>
        <taxon>Myxococcota</taxon>
        <taxon>Myxococcia</taxon>
        <taxon>Myxococcales</taxon>
        <taxon>Cystobacterineae</taxon>
        <taxon>Myxococcaceae</taxon>
        <taxon>Myxococcus</taxon>
    </lineage>
</organism>
<feature type="non-terminal residue" evidence="1">
    <location>
        <position position="1"/>
    </location>
</feature>
<dbReference type="EMBL" id="VIFM01000843">
    <property type="protein sequence ID" value="TQF08270.1"/>
    <property type="molecule type" value="Genomic_DNA"/>
</dbReference>
<protein>
    <submittedName>
        <fullName evidence="1">Mammalian cell entry protein</fullName>
    </submittedName>
</protein>